<organism evidence="2 3">
    <name type="scientific">Exophiala xenobiotica</name>
    <dbReference type="NCBI Taxonomy" id="348802"/>
    <lineage>
        <taxon>Eukaryota</taxon>
        <taxon>Fungi</taxon>
        <taxon>Dikarya</taxon>
        <taxon>Ascomycota</taxon>
        <taxon>Pezizomycotina</taxon>
        <taxon>Eurotiomycetes</taxon>
        <taxon>Chaetothyriomycetidae</taxon>
        <taxon>Chaetothyriales</taxon>
        <taxon>Herpotrichiellaceae</taxon>
        <taxon>Exophiala</taxon>
    </lineage>
</organism>
<evidence type="ECO:0000313" key="2">
    <source>
        <dbReference type="EMBL" id="KIW61343.1"/>
    </source>
</evidence>
<proteinExistence type="predicted"/>
<gene>
    <name evidence="2" type="ORF">PV05_01474</name>
</gene>
<evidence type="ECO:0000313" key="3">
    <source>
        <dbReference type="Proteomes" id="UP000054342"/>
    </source>
</evidence>
<dbReference type="SUPFAM" id="SSF58113">
    <property type="entry name" value="Apolipoprotein A-I"/>
    <property type="match status" value="1"/>
</dbReference>
<dbReference type="OrthoDB" id="4153890at2759"/>
<dbReference type="HOGENOM" id="CLU_1107153_0_0_1"/>
<keyword evidence="3" id="KW-1185">Reference proteome</keyword>
<dbReference type="GeneID" id="25323382"/>
<dbReference type="STRING" id="348802.A0A0D2F079"/>
<dbReference type="RefSeq" id="XP_013321927.1">
    <property type="nucleotide sequence ID" value="XM_013466473.1"/>
</dbReference>
<reference evidence="2 3" key="1">
    <citation type="submission" date="2015-01" db="EMBL/GenBank/DDBJ databases">
        <title>The Genome Sequence of Exophiala xenobiotica CBS118157.</title>
        <authorList>
            <consortium name="The Broad Institute Genomics Platform"/>
            <person name="Cuomo C."/>
            <person name="de Hoog S."/>
            <person name="Gorbushina A."/>
            <person name="Stielow B."/>
            <person name="Teixiera M."/>
            <person name="Abouelleil A."/>
            <person name="Chapman S.B."/>
            <person name="Priest M."/>
            <person name="Young S.K."/>
            <person name="Wortman J."/>
            <person name="Nusbaum C."/>
            <person name="Birren B."/>
        </authorList>
    </citation>
    <scope>NUCLEOTIDE SEQUENCE [LARGE SCALE GENOMIC DNA]</scope>
    <source>
        <strain evidence="2 3">CBS 118157</strain>
    </source>
</reference>
<protein>
    <submittedName>
        <fullName evidence="2">Uncharacterized protein</fullName>
    </submittedName>
</protein>
<keyword evidence="1" id="KW-0175">Coiled coil</keyword>
<dbReference type="Proteomes" id="UP000054342">
    <property type="component" value="Unassembled WGS sequence"/>
</dbReference>
<dbReference type="EMBL" id="KN847317">
    <property type="protein sequence ID" value="KIW61343.1"/>
    <property type="molecule type" value="Genomic_DNA"/>
</dbReference>
<accession>A0A0D2F079</accession>
<feature type="coiled-coil region" evidence="1">
    <location>
        <begin position="89"/>
        <end position="116"/>
    </location>
</feature>
<evidence type="ECO:0000256" key="1">
    <source>
        <dbReference type="SAM" id="Coils"/>
    </source>
</evidence>
<name>A0A0D2F079_9EURO</name>
<dbReference type="AlphaFoldDB" id="A0A0D2F079"/>
<sequence length="251" mass="28479">MIATCRNLATDRVFEETERSLFLRKEDPDSRIEAYVAVDPTISSDWHELSPVVDLSDADSVQFEALLEKKPFKLATDASGSVSSAKKQISAAKLAIQSTKADMEFLQAQLQSYRSEAHEDMPTDLQKWKRQFAEILRNLNVNLMRLDEIYSRLQSLTGMLSSFLELNSSYALQSLTEESRRESETMRKLNEKMSDMAEKTAEEAVTVTVLAILTMVYLPFTVVSNFFSTSFVGLGTFNLSDHIYMEDMDAY</sequence>